<name>A0A1I7T892_9PELO</name>
<dbReference type="AlphaFoldDB" id="A0A1I7T892"/>
<evidence type="ECO:0000313" key="1">
    <source>
        <dbReference type="Proteomes" id="UP000095282"/>
    </source>
</evidence>
<dbReference type="Proteomes" id="UP000095282">
    <property type="component" value="Unplaced"/>
</dbReference>
<dbReference type="WBParaSite" id="Csp11.Scaffold540.g3381.t1">
    <property type="protein sequence ID" value="Csp11.Scaffold540.g3381.t1"/>
    <property type="gene ID" value="Csp11.Scaffold540.g3381"/>
</dbReference>
<protein>
    <submittedName>
        <fullName evidence="2">Transposase</fullName>
    </submittedName>
</protein>
<reference evidence="2" key="1">
    <citation type="submission" date="2016-11" db="UniProtKB">
        <authorList>
            <consortium name="WormBaseParasite"/>
        </authorList>
    </citation>
    <scope>IDENTIFICATION</scope>
</reference>
<keyword evidence="1" id="KW-1185">Reference proteome</keyword>
<evidence type="ECO:0000313" key="2">
    <source>
        <dbReference type="WBParaSite" id="Csp11.Scaffold540.g3381.t1"/>
    </source>
</evidence>
<organism evidence="1 2">
    <name type="scientific">Caenorhabditis tropicalis</name>
    <dbReference type="NCBI Taxonomy" id="1561998"/>
    <lineage>
        <taxon>Eukaryota</taxon>
        <taxon>Metazoa</taxon>
        <taxon>Ecdysozoa</taxon>
        <taxon>Nematoda</taxon>
        <taxon>Chromadorea</taxon>
        <taxon>Rhabditida</taxon>
        <taxon>Rhabditina</taxon>
        <taxon>Rhabditomorpha</taxon>
        <taxon>Rhabditoidea</taxon>
        <taxon>Rhabditidae</taxon>
        <taxon>Peloderinae</taxon>
        <taxon>Caenorhabditis</taxon>
    </lineage>
</organism>
<accession>A0A1I7T892</accession>
<sequence length="90" mass="10417">MPRPVIDLTYRNQWDVVPFELQTAYRQQMTAVNVGVPESPPPVGIRQRLRNAWVWLKLVTNKGIVYIIKENLQKFGWQPAAVGNSVPQRF</sequence>
<proteinExistence type="predicted"/>